<dbReference type="Proteomes" id="UP000001059">
    <property type="component" value="Chromosome"/>
</dbReference>
<gene>
    <name evidence="13" type="ordered locus">Mmah_1940</name>
</gene>
<dbReference type="CDD" id="cd06550">
    <property type="entry name" value="TM_ABC_iron-siderophores_like"/>
    <property type="match status" value="1"/>
</dbReference>
<name>D5E8E7_METMS</name>
<evidence type="ECO:0000256" key="6">
    <source>
        <dbReference type="ARBA" id="ARBA00022989"/>
    </source>
</evidence>
<dbReference type="HOGENOM" id="CLU_013016_0_0_2"/>
<keyword evidence="14" id="KW-1185">Reference proteome</keyword>
<feature type="transmembrane region" description="Helical" evidence="12">
    <location>
        <begin position="346"/>
        <end position="366"/>
    </location>
</feature>
<feature type="transmembrane region" description="Helical" evidence="12">
    <location>
        <begin position="159"/>
        <end position="180"/>
    </location>
</feature>
<proteinExistence type="inferred from homology"/>
<dbReference type="Gene3D" id="1.10.3470.10">
    <property type="entry name" value="ABC transporter involved in vitamin B12 uptake, BtuC"/>
    <property type="match status" value="1"/>
</dbReference>
<evidence type="ECO:0000256" key="2">
    <source>
        <dbReference type="ARBA" id="ARBA00007935"/>
    </source>
</evidence>
<feature type="transmembrane region" description="Helical" evidence="12">
    <location>
        <begin position="281"/>
        <end position="304"/>
    </location>
</feature>
<dbReference type="GO" id="GO:0022857">
    <property type="term" value="F:transmembrane transporter activity"/>
    <property type="evidence" value="ECO:0007669"/>
    <property type="project" value="InterPro"/>
</dbReference>
<dbReference type="EMBL" id="CP001994">
    <property type="protein sequence ID" value="ADE37435.1"/>
    <property type="molecule type" value="Genomic_DNA"/>
</dbReference>
<comment type="subunit">
    <text evidence="9">The complex is composed of two ATP-binding proteins (BtuD), two transmembrane proteins (BtuC) and a solute-binding protein (BtuF).</text>
</comment>
<dbReference type="Pfam" id="PF01032">
    <property type="entry name" value="FecCD"/>
    <property type="match status" value="1"/>
</dbReference>
<evidence type="ECO:0000256" key="12">
    <source>
        <dbReference type="SAM" id="Phobius"/>
    </source>
</evidence>
<evidence type="ECO:0000256" key="1">
    <source>
        <dbReference type="ARBA" id="ARBA00004651"/>
    </source>
</evidence>
<feature type="region of interest" description="Disordered" evidence="11">
    <location>
        <begin position="1"/>
        <end position="29"/>
    </location>
</feature>
<comment type="similarity">
    <text evidence="2">Belongs to the binding-protein-dependent transport system permease family. FecCD subfamily.</text>
</comment>
<dbReference type="GeneID" id="8984132"/>
<evidence type="ECO:0000313" key="13">
    <source>
        <dbReference type="EMBL" id="ADE37435.1"/>
    </source>
</evidence>
<dbReference type="GO" id="GO:0005886">
    <property type="term" value="C:plasma membrane"/>
    <property type="evidence" value="ECO:0007669"/>
    <property type="project" value="UniProtKB-SubCell"/>
</dbReference>
<comment type="subcellular location">
    <subcellularLocation>
        <location evidence="1">Cell membrane</location>
        <topology evidence="1">Multi-pass membrane protein</topology>
    </subcellularLocation>
</comment>
<feature type="transmembrane region" description="Helical" evidence="12">
    <location>
        <begin position="41"/>
        <end position="61"/>
    </location>
</feature>
<feature type="transmembrane region" description="Helical" evidence="12">
    <location>
        <begin position="316"/>
        <end position="334"/>
    </location>
</feature>
<evidence type="ECO:0000256" key="7">
    <source>
        <dbReference type="ARBA" id="ARBA00023136"/>
    </source>
</evidence>
<evidence type="ECO:0000256" key="3">
    <source>
        <dbReference type="ARBA" id="ARBA00022448"/>
    </source>
</evidence>
<evidence type="ECO:0000256" key="11">
    <source>
        <dbReference type="SAM" id="MobiDB-lite"/>
    </source>
</evidence>
<evidence type="ECO:0000256" key="8">
    <source>
        <dbReference type="ARBA" id="ARBA00053891"/>
    </source>
</evidence>
<organism evidence="13 14">
    <name type="scientific">Methanohalophilus mahii (strain ATCC 35705 / DSM 5219 / SLP)</name>
    <dbReference type="NCBI Taxonomy" id="547558"/>
    <lineage>
        <taxon>Archaea</taxon>
        <taxon>Methanobacteriati</taxon>
        <taxon>Methanobacteriota</taxon>
        <taxon>Stenosarchaea group</taxon>
        <taxon>Methanomicrobia</taxon>
        <taxon>Methanosarcinales</taxon>
        <taxon>Methanosarcinaceae</taxon>
        <taxon>Methanohalophilus</taxon>
    </lineage>
</organism>
<keyword evidence="4" id="KW-1003">Cell membrane</keyword>
<comment type="function">
    <text evidence="8">Required for corrinoid utilization. Probably part of the ABC transporter complex BtuCDF involved in cobalamin (vitamin B12) import. Probably involved in the translocation of the substrate across the membrane.</text>
</comment>
<evidence type="ECO:0000256" key="10">
    <source>
        <dbReference type="ARBA" id="ARBA00071366"/>
    </source>
</evidence>
<feature type="transmembrane region" description="Helical" evidence="12">
    <location>
        <begin position="229"/>
        <end position="249"/>
    </location>
</feature>
<dbReference type="InterPro" id="IPR000522">
    <property type="entry name" value="ABC_transptr_permease_BtuC"/>
</dbReference>
<keyword evidence="6 12" id="KW-1133">Transmembrane helix</keyword>
<evidence type="ECO:0000256" key="5">
    <source>
        <dbReference type="ARBA" id="ARBA00022692"/>
    </source>
</evidence>
<feature type="compositionally biased region" description="Basic and acidic residues" evidence="11">
    <location>
        <begin position="7"/>
        <end position="29"/>
    </location>
</feature>
<reference evidence="13 14" key="1">
    <citation type="submission" date="2010-03" db="EMBL/GenBank/DDBJ databases">
        <title>The complete genome of Methanohalophilus mahii DSM 5219.</title>
        <authorList>
            <consortium name="US DOE Joint Genome Institute (JGI-PGF)"/>
            <person name="Lucas S."/>
            <person name="Copeland A."/>
            <person name="Lapidus A."/>
            <person name="Glavina del Rio T."/>
            <person name="Dalin E."/>
            <person name="Tice H."/>
            <person name="Bruce D."/>
            <person name="Goodwin L."/>
            <person name="Pitluck S."/>
            <person name="Kyrpides N."/>
            <person name="Mavromatis K."/>
            <person name="Ivanova N."/>
            <person name="Lykidis A."/>
            <person name="Saunders E."/>
            <person name="Brettin T."/>
            <person name="Detter J.C."/>
            <person name="Han C."/>
            <person name="Land M."/>
            <person name="Hauser L."/>
            <person name="Markowitz V."/>
            <person name="Cheng J.-F."/>
            <person name="Hugenholtz P."/>
            <person name="Woyke T."/>
            <person name="Wu D."/>
            <person name="Spring S."/>
            <person name="Schneider S."/>
            <person name="Schroeder M."/>
            <person name="Klenk H.-P."/>
            <person name="Eisen J.A."/>
        </authorList>
    </citation>
    <scope>NUCLEOTIDE SEQUENCE [LARGE SCALE GENOMIC DNA]</scope>
    <source>
        <strain evidence="14">ATCC 35705 / DSM 5219 / SLP</strain>
    </source>
</reference>
<dbReference type="AlphaFoldDB" id="D5E8E7"/>
<dbReference type="STRING" id="547558.Mmah_1940"/>
<protein>
    <recommendedName>
        <fullName evidence="10">Cobalamin import system permease protein BtuC</fullName>
    </recommendedName>
</protein>
<keyword evidence="3" id="KW-0813">Transport</keyword>
<dbReference type="RefSeq" id="WP_013038377.1">
    <property type="nucleotide sequence ID" value="NC_014002.1"/>
</dbReference>
<dbReference type="GO" id="GO:0033214">
    <property type="term" value="P:siderophore-iron import into cell"/>
    <property type="evidence" value="ECO:0007669"/>
    <property type="project" value="TreeGrafter"/>
</dbReference>
<dbReference type="SUPFAM" id="SSF81345">
    <property type="entry name" value="ABC transporter involved in vitamin B12 uptake, BtuC"/>
    <property type="match status" value="1"/>
</dbReference>
<dbReference type="KEGG" id="mmh:Mmah_1940"/>
<evidence type="ECO:0000256" key="4">
    <source>
        <dbReference type="ARBA" id="ARBA00022475"/>
    </source>
</evidence>
<dbReference type="FunFam" id="1.10.3470.10:FF:000001">
    <property type="entry name" value="Vitamin B12 ABC transporter permease BtuC"/>
    <property type="match status" value="1"/>
</dbReference>
<feature type="transmembrane region" description="Helical" evidence="12">
    <location>
        <begin position="134"/>
        <end position="153"/>
    </location>
</feature>
<sequence length="374" mass="40358">MKNPFKKGSDDTRVDAKENPQNKPESQSRADYQHYIGRKMLFMAIMIILLGLIGAFIVTIGPLDISVPDVYKILLSSLFPGNFATEGLPSQVVWNIRLPRIVAGIMAGFGLGICGCVMQAVLKNPLASPFTLGISAGANFGVAVAAVVGVGVIGGPYLLVGNAFLFAMLCALFIIALASFKGATSETLILAGIAINYLFGSLSDLFRYFATDEQLRVMVSWGMGDLSAFSWNNFLLLLVVFVICTPLLYMKANDLNIMAIGDENAKSLGIEANRVRMFSMLVASLLIATIVCFTGTIAFIGLVAPHMARMVIGSDHKYLFPASGLVGALVLISADATGMNILRPTMIPTGIMTSLLGVPFFMYLILKRKRKEFW</sequence>
<keyword evidence="7 12" id="KW-0472">Membrane</keyword>
<feature type="transmembrane region" description="Helical" evidence="12">
    <location>
        <begin position="187"/>
        <end position="209"/>
    </location>
</feature>
<keyword evidence="5 12" id="KW-0812">Transmembrane</keyword>
<dbReference type="OrthoDB" id="27848at2157"/>
<accession>D5E8E7</accession>
<dbReference type="PANTHER" id="PTHR30472">
    <property type="entry name" value="FERRIC ENTEROBACTIN TRANSPORT SYSTEM PERMEASE PROTEIN"/>
    <property type="match status" value="1"/>
</dbReference>
<dbReference type="InterPro" id="IPR037294">
    <property type="entry name" value="ABC_BtuC-like"/>
</dbReference>
<evidence type="ECO:0000256" key="9">
    <source>
        <dbReference type="ARBA" id="ARBA00064420"/>
    </source>
</evidence>
<dbReference type="PANTHER" id="PTHR30472:SF25">
    <property type="entry name" value="ABC TRANSPORTER PERMEASE PROTEIN MJ0876-RELATED"/>
    <property type="match status" value="1"/>
</dbReference>
<evidence type="ECO:0000313" key="14">
    <source>
        <dbReference type="Proteomes" id="UP000001059"/>
    </source>
</evidence>
<feature type="transmembrane region" description="Helical" evidence="12">
    <location>
        <begin position="101"/>
        <end position="122"/>
    </location>
</feature>